<dbReference type="InterPro" id="IPR014756">
    <property type="entry name" value="Ig_E-set"/>
</dbReference>
<evidence type="ECO:0000313" key="5">
    <source>
        <dbReference type="Proteomes" id="UP000652761"/>
    </source>
</evidence>
<proteinExistence type="inferred from homology"/>
<dbReference type="GO" id="GO:0005094">
    <property type="term" value="F:Rho GDP-dissociation inhibitor activity"/>
    <property type="evidence" value="ECO:0007669"/>
    <property type="project" value="InterPro"/>
</dbReference>
<evidence type="ECO:0000256" key="2">
    <source>
        <dbReference type="ARBA" id="ARBA00009758"/>
    </source>
</evidence>
<comment type="subcellular location">
    <subcellularLocation>
        <location evidence="1">Cytoplasm</location>
    </subcellularLocation>
</comment>
<name>A0A843TJW0_COLES</name>
<dbReference type="SUPFAM" id="SSF81296">
    <property type="entry name" value="E set domains"/>
    <property type="match status" value="1"/>
</dbReference>
<accession>A0A843TJW0</accession>
<dbReference type="EMBL" id="NMUH01000140">
    <property type="protein sequence ID" value="MQL72702.1"/>
    <property type="molecule type" value="Genomic_DNA"/>
</dbReference>
<sequence>MPLLSAKLRMLSQPLSLEAYQKRHWFLILYFYEDESLRKWKEQLLGSVDLESVGEHLEADVKILSFSILSPGRPDVVLPLPIYAP</sequence>
<dbReference type="InterPro" id="IPR024792">
    <property type="entry name" value="RhoGDI_dom_sf"/>
</dbReference>
<dbReference type="InterPro" id="IPR000406">
    <property type="entry name" value="Rho_GDI"/>
</dbReference>
<evidence type="ECO:0000313" key="4">
    <source>
        <dbReference type="EMBL" id="MQL72702.1"/>
    </source>
</evidence>
<dbReference type="PANTHER" id="PTHR10980">
    <property type="entry name" value="RHO GDP-DISSOCIATION INHIBITOR"/>
    <property type="match status" value="1"/>
</dbReference>
<dbReference type="GO" id="GO:0007266">
    <property type="term" value="P:Rho protein signal transduction"/>
    <property type="evidence" value="ECO:0007669"/>
    <property type="project" value="InterPro"/>
</dbReference>
<keyword evidence="5" id="KW-1185">Reference proteome</keyword>
<dbReference type="OrthoDB" id="1936548at2759"/>
<evidence type="ECO:0000256" key="1">
    <source>
        <dbReference type="ARBA" id="ARBA00004496"/>
    </source>
</evidence>
<protein>
    <submittedName>
        <fullName evidence="4">Uncharacterized protein</fullName>
    </submittedName>
</protein>
<gene>
    <name evidence="4" type="ORF">Taro_005055</name>
</gene>
<comment type="caution">
    <text evidence="4">The sequence shown here is derived from an EMBL/GenBank/DDBJ whole genome shotgun (WGS) entry which is preliminary data.</text>
</comment>
<dbReference type="GO" id="GO:0005829">
    <property type="term" value="C:cytosol"/>
    <property type="evidence" value="ECO:0007669"/>
    <property type="project" value="TreeGrafter"/>
</dbReference>
<dbReference type="Proteomes" id="UP000652761">
    <property type="component" value="Unassembled WGS sequence"/>
</dbReference>
<dbReference type="AlphaFoldDB" id="A0A843TJW0"/>
<evidence type="ECO:0000256" key="3">
    <source>
        <dbReference type="ARBA" id="ARBA00022490"/>
    </source>
</evidence>
<reference evidence="4" key="1">
    <citation type="submission" date="2017-07" db="EMBL/GenBank/DDBJ databases">
        <title>Taro Niue Genome Assembly and Annotation.</title>
        <authorList>
            <person name="Atibalentja N."/>
            <person name="Keating K."/>
            <person name="Fields C.J."/>
        </authorList>
    </citation>
    <scope>NUCLEOTIDE SEQUENCE</scope>
    <source>
        <strain evidence="4">Niue_2</strain>
        <tissue evidence="4">Leaf</tissue>
    </source>
</reference>
<dbReference type="PANTHER" id="PTHR10980:SF3">
    <property type="entry name" value="LD16419P"/>
    <property type="match status" value="1"/>
</dbReference>
<dbReference type="GO" id="GO:0016020">
    <property type="term" value="C:membrane"/>
    <property type="evidence" value="ECO:0007669"/>
    <property type="project" value="TreeGrafter"/>
</dbReference>
<keyword evidence="3" id="KW-0963">Cytoplasm</keyword>
<dbReference type="Pfam" id="PF02115">
    <property type="entry name" value="Rho_GDI"/>
    <property type="match status" value="1"/>
</dbReference>
<comment type="similarity">
    <text evidence="2">Belongs to the Rho GDI family.</text>
</comment>
<organism evidence="4 5">
    <name type="scientific">Colocasia esculenta</name>
    <name type="common">Wild taro</name>
    <name type="synonym">Arum esculentum</name>
    <dbReference type="NCBI Taxonomy" id="4460"/>
    <lineage>
        <taxon>Eukaryota</taxon>
        <taxon>Viridiplantae</taxon>
        <taxon>Streptophyta</taxon>
        <taxon>Embryophyta</taxon>
        <taxon>Tracheophyta</taxon>
        <taxon>Spermatophyta</taxon>
        <taxon>Magnoliopsida</taxon>
        <taxon>Liliopsida</taxon>
        <taxon>Araceae</taxon>
        <taxon>Aroideae</taxon>
        <taxon>Colocasieae</taxon>
        <taxon>Colocasia</taxon>
    </lineage>
</organism>
<dbReference type="Gene3D" id="2.70.50.30">
    <property type="entry name" value="Coagulation Factor XIII, subunit A, domain 1"/>
    <property type="match status" value="1"/>
</dbReference>